<feature type="domain" description="DUF1285" evidence="1">
    <location>
        <begin position="17"/>
        <end position="81"/>
    </location>
</feature>
<organism evidence="3 4">
    <name type="scientific">Thalassotalea loyana</name>
    <dbReference type="NCBI Taxonomy" id="280483"/>
    <lineage>
        <taxon>Bacteria</taxon>
        <taxon>Pseudomonadati</taxon>
        <taxon>Pseudomonadota</taxon>
        <taxon>Gammaproteobacteria</taxon>
        <taxon>Alteromonadales</taxon>
        <taxon>Colwelliaceae</taxon>
        <taxon>Thalassotalea</taxon>
    </lineage>
</organism>
<dbReference type="RefSeq" id="WP_284299176.1">
    <property type="nucleotide sequence ID" value="NZ_BSSV01000005.1"/>
</dbReference>
<evidence type="ECO:0000313" key="4">
    <source>
        <dbReference type="Proteomes" id="UP001157134"/>
    </source>
</evidence>
<feature type="domain" description="DUF1285" evidence="2">
    <location>
        <begin position="84"/>
        <end position="170"/>
    </location>
</feature>
<reference evidence="3 4" key="1">
    <citation type="submission" date="2023-03" db="EMBL/GenBank/DDBJ databases">
        <title>Thalassotalea loyana LMG 22536T draft genome sequence.</title>
        <authorList>
            <person name="Sawabe T."/>
        </authorList>
    </citation>
    <scope>NUCLEOTIDE SEQUENCE [LARGE SCALE GENOMIC DNA]</scope>
    <source>
        <strain evidence="3 4">LMG 22536</strain>
    </source>
</reference>
<name>A0ABQ6HDX4_9GAMM</name>
<evidence type="ECO:0000259" key="2">
    <source>
        <dbReference type="Pfam" id="PF21028"/>
    </source>
</evidence>
<dbReference type="Proteomes" id="UP001157134">
    <property type="component" value="Unassembled WGS sequence"/>
</dbReference>
<sequence length="173" mass="19985">MSLESLLSQLKDQTKAPPVESWNPDYCGEIDLVIKQDGTWFYNGTPFKRMNMVKLFASVIKREGNDYFLVTPVEKIKITVEHYPFLITQWQWQDESKSSMVVSTNLDDTFVLGATHPLEIDHDENLIVTVRRNLQAIVHRNVYYQWVEEAQVNDDESALVLSSDNITFTLGQL</sequence>
<dbReference type="Gene3D" id="3.10.540.10">
    <property type="entry name" value="duf1285 like domain"/>
    <property type="match status" value="1"/>
</dbReference>
<dbReference type="InterPro" id="IPR023361">
    <property type="entry name" value="DUF1285_beta_roll_sf"/>
</dbReference>
<proteinExistence type="predicted"/>
<evidence type="ECO:0008006" key="5">
    <source>
        <dbReference type="Google" id="ProtNLM"/>
    </source>
</evidence>
<evidence type="ECO:0000313" key="3">
    <source>
        <dbReference type="EMBL" id="GLX86303.1"/>
    </source>
</evidence>
<dbReference type="InterPro" id="IPR010707">
    <property type="entry name" value="DUF1285"/>
</dbReference>
<protein>
    <recommendedName>
        <fullName evidence="5">DUF1285 domain-containing protein</fullName>
    </recommendedName>
</protein>
<dbReference type="InterPro" id="IPR048341">
    <property type="entry name" value="DUF1285_N"/>
</dbReference>
<dbReference type="Pfam" id="PF06938">
    <property type="entry name" value="DUF1285_N"/>
    <property type="match status" value="1"/>
</dbReference>
<dbReference type="Pfam" id="PF21028">
    <property type="entry name" value="DUF1285_C"/>
    <property type="match status" value="1"/>
</dbReference>
<comment type="caution">
    <text evidence="3">The sequence shown here is derived from an EMBL/GenBank/DDBJ whole genome shotgun (WGS) entry which is preliminary data.</text>
</comment>
<dbReference type="PIRSF" id="PIRSF029557">
    <property type="entry name" value="UCP029557"/>
    <property type="match status" value="1"/>
</dbReference>
<keyword evidence="4" id="KW-1185">Reference proteome</keyword>
<dbReference type="InterPro" id="IPR048342">
    <property type="entry name" value="DUF1285_C"/>
</dbReference>
<accession>A0ABQ6HDX4</accession>
<dbReference type="Gene3D" id="2.30.270.10">
    <property type="entry name" value="duf1285 protein"/>
    <property type="match status" value="1"/>
</dbReference>
<evidence type="ECO:0000259" key="1">
    <source>
        <dbReference type="Pfam" id="PF06938"/>
    </source>
</evidence>
<gene>
    <name evidence="3" type="ORF">tloyanaT_25560</name>
</gene>
<dbReference type="EMBL" id="BSSV01000005">
    <property type="protein sequence ID" value="GLX86303.1"/>
    <property type="molecule type" value="Genomic_DNA"/>
</dbReference>